<evidence type="ECO:0000259" key="4">
    <source>
        <dbReference type="PROSITE" id="PS50956"/>
    </source>
</evidence>
<proteinExistence type="predicted"/>
<dbReference type="Pfam" id="PF13412">
    <property type="entry name" value="HTH_24"/>
    <property type="match status" value="1"/>
</dbReference>
<evidence type="ECO:0000256" key="2">
    <source>
        <dbReference type="ARBA" id="ARBA00023125"/>
    </source>
</evidence>
<protein>
    <submittedName>
        <fullName evidence="5">Lrp/AsnC family transcriptional regulator</fullName>
    </submittedName>
</protein>
<reference evidence="5 6" key="1">
    <citation type="submission" date="2021-03" db="EMBL/GenBank/DDBJ databases">
        <title>Complete genome of Parasphingorhabdus_sp.JHSY0214.</title>
        <authorList>
            <person name="Yoo J.H."/>
            <person name="Bae J.W."/>
        </authorList>
    </citation>
    <scope>NUCLEOTIDE SEQUENCE [LARGE SCALE GENOMIC DNA]</scope>
    <source>
        <strain evidence="5 6">JHSY0214</strain>
    </source>
</reference>
<name>A0ABX7T0F5_9SPHN</name>
<sequence length="145" mass="16099">MSKRGLDAKDIQLLRALKTNARASLVSLARDIDLSRSSTHDRITRLEELGVIKGYTINIDRTQLPLTRAFLTIRFSAGSSQNELAQIVHQMLGVEAAYCLSGDLDMFVYCECESVEELSELRDQLAQHNGVTEITTRQVLASSVS</sequence>
<dbReference type="PRINTS" id="PR00033">
    <property type="entry name" value="HTHASNC"/>
</dbReference>
<dbReference type="SMART" id="SM00344">
    <property type="entry name" value="HTH_ASNC"/>
    <property type="match status" value="1"/>
</dbReference>
<keyword evidence="1" id="KW-0805">Transcription regulation</keyword>
<dbReference type="PANTHER" id="PTHR30154">
    <property type="entry name" value="LEUCINE-RESPONSIVE REGULATORY PROTEIN"/>
    <property type="match status" value="1"/>
</dbReference>
<keyword evidence="3" id="KW-0804">Transcription</keyword>
<keyword evidence="2" id="KW-0238">DNA-binding</keyword>
<evidence type="ECO:0000313" key="6">
    <source>
        <dbReference type="Proteomes" id="UP000663923"/>
    </source>
</evidence>
<dbReference type="RefSeq" id="WP_207986848.1">
    <property type="nucleotide sequence ID" value="NZ_CP071794.1"/>
</dbReference>
<dbReference type="Proteomes" id="UP000663923">
    <property type="component" value="Chromosome"/>
</dbReference>
<dbReference type="PANTHER" id="PTHR30154:SF34">
    <property type="entry name" value="TRANSCRIPTIONAL REGULATOR AZLB"/>
    <property type="match status" value="1"/>
</dbReference>
<evidence type="ECO:0000313" key="5">
    <source>
        <dbReference type="EMBL" id="QTD55021.1"/>
    </source>
</evidence>
<dbReference type="Gene3D" id="1.10.10.10">
    <property type="entry name" value="Winged helix-like DNA-binding domain superfamily/Winged helix DNA-binding domain"/>
    <property type="match status" value="1"/>
</dbReference>
<dbReference type="InterPro" id="IPR036390">
    <property type="entry name" value="WH_DNA-bd_sf"/>
</dbReference>
<evidence type="ECO:0000256" key="3">
    <source>
        <dbReference type="ARBA" id="ARBA00023163"/>
    </source>
</evidence>
<dbReference type="InterPro" id="IPR011008">
    <property type="entry name" value="Dimeric_a/b-barrel"/>
</dbReference>
<dbReference type="EMBL" id="CP071794">
    <property type="protein sequence ID" value="QTD55021.1"/>
    <property type="molecule type" value="Genomic_DNA"/>
</dbReference>
<dbReference type="Pfam" id="PF01037">
    <property type="entry name" value="AsnC_trans_reg"/>
    <property type="match status" value="1"/>
</dbReference>
<dbReference type="SUPFAM" id="SSF46785">
    <property type="entry name" value="Winged helix' DNA-binding domain"/>
    <property type="match status" value="1"/>
</dbReference>
<dbReference type="InterPro" id="IPR000485">
    <property type="entry name" value="AsnC-type_HTH_dom"/>
</dbReference>
<dbReference type="PROSITE" id="PS50956">
    <property type="entry name" value="HTH_ASNC_2"/>
    <property type="match status" value="1"/>
</dbReference>
<evidence type="ECO:0000256" key="1">
    <source>
        <dbReference type="ARBA" id="ARBA00023015"/>
    </source>
</evidence>
<gene>
    <name evidence="5" type="ORF">J4G78_12365</name>
</gene>
<dbReference type="InterPro" id="IPR019888">
    <property type="entry name" value="Tscrpt_reg_AsnC-like"/>
</dbReference>
<keyword evidence="6" id="KW-1185">Reference proteome</keyword>
<dbReference type="Gene3D" id="3.30.70.920">
    <property type="match status" value="1"/>
</dbReference>
<organism evidence="5 6">
    <name type="scientific">Parasphingorhabdus cellanae</name>
    <dbReference type="NCBI Taxonomy" id="2806553"/>
    <lineage>
        <taxon>Bacteria</taxon>
        <taxon>Pseudomonadati</taxon>
        <taxon>Pseudomonadota</taxon>
        <taxon>Alphaproteobacteria</taxon>
        <taxon>Sphingomonadales</taxon>
        <taxon>Sphingomonadaceae</taxon>
        <taxon>Parasphingorhabdus</taxon>
    </lineage>
</organism>
<accession>A0ABX7T0F5</accession>
<dbReference type="InterPro" id="IPR036388">
    <property type="entry name" value="WH-like_DNA-bd_sf"/>
</dbReference>
<dbReference type="InterPro" id="IPR019887">
    <property type="entry name" value="Tscrpt_reg_AsnC/Lrp_C"/>
</dbReference>
<feature type="domain" description="HTH asnC-type" evidence="4">
    <location>
        <begin position="6"/>
        <end position="80"/>
    </location>
</feature>
<dbReference type="SUPFAM" id="SSF54909">
    <property type="entry name" value="Dimeric alpha+beta barrel"/>
    <property type="match status" value="1"/>
</dbReference>